<organism evidence="2 3">
    <name type="scientific">Hyaloperonospora arabidopsidis (strain Emoy2)</name>
    <name type="common">Downy mildew agent</name>
    <name type="synonym">Peronospora arabidopsidis</name>
    <dbReference type="NCBI Taxonomy" id="559515"/>
    <lineage>
        <taxon>Eukaryota</taxon>
        <taxon>Sar</taxon>
        <taxon>Stramenopiles</taxon>
        <taxon>Oomycota</taxon>
        <taxon>Peronosporomycetes</taxon>
        <taxon>Peronosporales</taxon>
        <taxon>Peronosporaceae</taxon>
        <taxon>Hyaloperonospora</taxon>
    </lineage>
</organism>
<evidence type="ECO:0000313" key="2">
    <source>
        <dbReference type="EnsemblProtists" id="HpaP814262"/>
    </source>
</evidence>
<protein>
    <submittedName>
        <fullName evidence="2">Uncharacterized protein</fullName>
    </submittedName>
</protein>
<dbReference type="InParanoid" id="M4C587"/>
<dbReference type="HOGENOM" id="CLU_2763288_0_0_1"/>
<dbReference type="EMBL" id="JH598317">
    <property type="status" value="NOT_ANNOTATED_CDS"/>
    <property type="molecule type" value="Genomic_DNA"/>
</dbReference>
<evidence type="ECO:0000256" key="1">
    <source>
        <dbReference type="SAM" id="Phobius"/>
    </source>
</evidence>
<proteinExistence type="predicted"/>
<sequence length="70" mass="7887">MGFPDLSFFNPENSLHPYRFVLLGAYFFGIYGFSLVVMPLSEPAIYSSELWNVTASTIDHGVVFRYSGTL</sequence>
<dbReference type="EnsemblProtists" id="HpaT814262">
    <property type="protein sequence ID" value="HpaP814262"/>
    <property type="gene ID" value="HpaG814262"/>
</dbReference>
<reference evidence="3" key="1">
    <citation type="journal article" date="2010" name="Science">
        <title>Signatures of adaptation to obligate biotrophy in the Hyaloperonospora arabidopsidis genome.</title>
        <authorList>
            <person name="Baxter L."/>
            <person name="Tripathy S."/>
            <person name="Ishaque N."/>
            <person name="Boot N."/>
            <person name="Cabral A."/>
            <person name="Kemen E."/>
            <person name="Thines M."/>
            <person name="Ah-Fong A."/>
            <person name="Anderson R."/>
            <person name="Badejoko W."/>
            <person name="Bittner-Eddy P."/>
            <person name="Boore J.L."/>
            <person name="Chibucos M.C."/>
            <person name="Coates M."/>
            <person name="Dehal P."/>
            <person name="Delehaunty K."/>
            <person name="Dong S."/>
            <person name="Downton P."/>
            <person name="Dumas B."/>
            <person name="Fabro G."/>
            <person name="Fronick C."/>
            <person name="Fuerstenberg S.I."/>
            <person name="Fulton L."/>
            <person name="Gaulin E."/>
            <person name="Govers F."/>
            <person name="Hughes L."/>
            <person name="Humphray S."/>
            <person name="Jiang R.H."/>
            <person name="Judelson H."/>
            <person name="Kamoun S."/>
            <person name="Kyung K."/>
            <person name="Meijer H."/>
            <person name="Minx P."/>
            <person name="Morris P."/>
            <person name="Nelson J."/>
            <person name="Phuntumart V."/>
            <person name="Qutob D."/>
            <person name="Rehmany A."/>
            <person name="Rougon-Cardoso A."/>
            <person name="Ryden P."/>
            <person name="Torto-Alalibo T."/>
            <person name="Studholme D."/>
            <person name="Wang Y."/>
            <person name="Win J."/>
            <person name="Wood J."/>
            <person name="Clifton S.W."/>
            <person name="Rogers J."/>
            <person name="Van den Ackerveken G."/>
            <person name="Jones J.D."/>
            <person name="McDowell J.M."/>
            <person name="Beynon J."/>
            <person name="Tyler B.M."/>
        </authorList>
    </citation>
    <scope>NUCLEOTIDE SEQUENCE [LARGE SCALE GENOMIC DNA]</scope>
    <source>
        <strain evidence="3">Emoy2</strain>
    </source>
</reference>
<accession>M4C587</accession>
<keyword evidence="1" id="KW-0812">Transmembrane</keyword>
<evidence type="ECO:0000313" key="3">
    <source>
        <dbReference type="Proteomes" id="UP000011713"/>
    </source>
</evidence>
<keyword evidence="1" id="KW-1133">Transmembrane helix</keyword>
<reference evidence="2" key="2">
    <citation type="submission" date="2015-06" db="UniProtKB">
        <authorList>
            <consortium name="EnsemblProtists"/>
        </authorList>
    </citation>
    <scope>IDENTIFICATION</scope>
    <source>
        <strain evidence="2">Emoy2</strain>
    </source>
</reference>
<keyword evidence="3" id="KW-1185">Reference proteome</keyword>
<name>M4C587_HYAAE</name>
<dbReference type="STRING" id="559515.M4C587"/>
<keyword evidence="1" id="KW-0472">Membrane</keyword>
<dbReference type="eggNOG" id="KOG4130">
    <property type="taxonomic scope" value="Eukaryota"/>
</dbReference>
<feature type="transmembrane region" description="Helical" evidence="1">
    <location>
        <begin position="20"/>
        <end position="40"/>
    </location>
</feature>
<dbReference type="VEuPathDB" id="FungiDB:HpaG814262"/>
<dbReference type="AlphaFoldDB" id="M4C587"/>
<dbReference type="Proteomes" id="UP000011713">
    <property type="component" value="Unassembled WGS sequence"/>
</dbReference>